<proteinExistence type="predicted"/>
<dbReference type="AlphaFoldDB" id="A0A0A8Z788"/>
<evidence type="ECO:0000313" key="1">
    <source>
        <dbReference type="EMBL" id="JAD33543.1"/>
    </source>
</evidence>
<sequence>MAGYIMHFWLFWFSRAYVINL</sequence>
<reference evidence="1" key="1">
    <citation type="submission" date="2014-09" db="EMBL/GenBank/DDBJ databases">
        <authorList>
            <person name="Magalhaes I.L.F."/>
            <person name="Oliveira U."/>
            <person name="Santos F.R."/>
            <person name="Vidigal T.H.D.A."/>
            <person name="Brescovit A.D."/>
            <person name="Santos A.J."/>
        </authorList>
    </citation>
    <scope>NUCLEOTIDE SEQUENCE</scope>
    <source>
        <tissue evidence="1">Shoot tissue taken approximately 20 cm above the soil surface</tissue>
    </source>
</reference>
<accession>A0A0A8Z788</accession>
<name>A0A0A8Z788_ARUDO</name>
<dbReference type="EMBL" id="GBRH01264352">
    <property type="protein sequence ID" value="JAD33543.1"/>
    <property type="molecule type" value="Transcribed_RNA"/>
</dbReference>
<organism evidence="1">
    <name type="scientific">Arundo donax</name>
    <name type="common">Giant reed</name>
    <name type="synonym">Donax arundinaceus</name>
    <dbReference type="NCBI Taxonomy" id="35708"/>
    <lineage>
        <taxon>Eukaryota</taxon>
        <taxon>Viridiplantae</taxon>
        <taxon>Streptophyta</taxon>
        <taxon>Embryophyta</taxon>
        <taxon>Tracheophyta</taxon>
        <taxon>Spermatophyta</taxon>
        <taxon>Magnoliopsida</taxon>
        <taxon>Liliopsida</taxon>
        <taxon>Poales</taxon>
        <taxon>Poaceae</taxon>
        <taxon>PACMAD clade</taxon>
        <taxon>Arundinoideae</taxon>
        <taxon>Arundineae</taxon>
        <taxon>Arundo</taxon>
    </lineage>
</organism>
<reference evidence="1" key="2">
    <citation type="journal article" date="2015" name="Data Brief">
        <title>Shoot transcriptome of the giant reed, Arundo donax.</title>
        <authorList>
            <person name="Barrero R.A."/>
            <person name="Guerrero F.D."/>
            <person name="Moolhuijzen P."/>
            <person name="Goolsby J.A."/>
            <person name="Tidwell J."/>
            <person name="Bellgard S.E."/>
            <person name="Bellgard M.I."/>
        </authorList>
    </citation>
    <scope>NUCLEOTIDE SEQUENCE</scope>
    <source>
        <tissue evidence="1">Shoot tissue taken approximately 20 cm above the soil surface</tissue>
    </source>
</reference>
<protein>
    <submittedName>
        <fullName evidence="1">Uncharacterized protein</fullName>
    </submittedName>
</protein>